<name>A0AAU7GDX5_9MICO</name>
<dbReference type="AlphaFoldDB" id="A0AAU7GDX5"/>
<dbReference type="RefSeq" id="WP_348788770.1">
    <property type="nucleotide sequence ID" value="NZ_CP157390.1"/>
</dbReference>
<evidence type="ECO:0000313" key="1">
    <source>
        <dbReference type="EMBL" id="XBM48849.1"/>
    </source>
</evidence>
<gene>
    <name evidence="1" type="ORF">AAME72_03075</name>
</gene>
<sequence>MIRYAALLASFGCTDVVTLRGIGSDGNEVEASFLLSPAVELMVETASTTSTEPENHLAAGYLHEKIEELSELPAAPSVGHE</sequence>
<reference evidence="1" key="1">
    <citation type="submission" date="2024-05" db="EMBL/GenBank/DDBJ databases">
        <title>The Natural Products Discovery Center: Release of the First 8490 Sequenced Strains for Exploring Actinobacteria Biosynthetic Diversity.</title>
        <authorList>
            <person name="Kalkreuter E."/>
            <person name="Kautsar S.A."/>
            <person name="Yang D."/>
            <person name="Bader C.D."/>
            <person name="Teijaro C.N."/>
            <person name="Fluegel L."/>
            <person name="Davis C.M."/>
            <person name="Simpson J.R."/>
            <person name="Lauterbach L."/>
            <person name="Steele A.D."/>
            <person name="Gui C."/>
            <person name="Meng S."/>
            <person name="Li G."/>
            <person name="Viehrig K."/>
            <person name="Ye F."/>
            <person name="Su P."/>
            <person name="Kiefer A.F."/>
            <person name="Nichols A."/>
            <person name="Cepeda A.J."/>
            <person name="Yan W."/>
            <person name="Fan B."/>
            <person name="Jiang Y."/>
            <person name="Adhikari A."/>
            <person name="Zheng C.-J."/>
            <person name="Schuster L."/>
            <person name="Cowan T.M."/>
            <person name="Smanski M.J."/>
            <person name="Chevrette M.G."/>
            <person name="de Carvalho L.P.S."/>
            <person name="Shen B."/>
        </authorList>
    </citation>
    <scope>NUCLEOTIDE SEQUENCE</scope>
    <source>
        <strain evidence="1">NPDC080035</strain>
    </source>
</reference>
<proteinExistence type="predicted"/>
<dbReference type="EMBL" id="CP157390">
    <property type="protein sequence ID" value="XBM48849.1"/>
    <property type="molecule type" value="Genomic_DNA"/>
</dbReference>
<protein>
    <submittedName>
        <fullName evidence="1">Uncharacterized protein</fullName>
    </submittedName>
</protein>
<organism evidence="1">
    <name type="scientific">Leifsonia sp. NPDC080035</name>
    <dbReference type="NCBI Taxonomy" id="3143936"/>
    <lineage>
        <taxon>Bacteria</taxon>
        <taxon>Bacillati</taxon>
        <taxon>Actinomycetota</taxon>
        <taxon>Actinomycetes</taxon>
        <taxon>Micrococcales</taxon>
        <taxon>Microbacteriaceae</taxon>
        <taxon>Leifsonia</taxon>
    </lineage>
</organism>
<accession>A0AAU7GDX5</accession>